<sequence>KARSVKPNARYLQKLQMDTVTLASESKEMEDKLLQLRDNMNSLTHVSGQDVSCFQEQIISDSFPSNFNPGSGKSSSSNHTSASNAITRRKDESPQKGTKVEGKLEKYLSDCSQEKMVIMEDDRTRWASPVLTGRYSEEESARYFQEALMEWRAERSGGAKQTRTMEEIRMPPKSVSATNEDEDNEEEEDEDEEEETSYCLNADEEDFHNYCASLLAVPNSRSKPEPQVSTPKPLIFIKVLEETPRDVKRDLAEPQKKQNRQIDTVQQSSRSEHSFSRHASFKADHFLLHSTQPPKQPVKPAKVHLSDNHNPKPKQSGKEFPSESKTLSYPIFDNVGTTKKSVKTPTPQSSRPVGSDAIHKSKKQAHLWSFVKLQQAISSSHSNPKIPRMTSSFFHQKINPHILYHLFRFNFNHQ</sequence>
<reference evidence="2" key="2">
    <citation type="submission" date="2016-06" db="EMBL/GenBank/DDBJ databases">
        <title>The genome of a short-lived fish provides insights into sex chromosome evolution and the genetic control of aging.</title>
        <authorList>
            <person name="Reichwald K."/>
            <person name="Felder M."/>
            <person name="Petzold A."/>
            <person name="Koch P."/>
            <person name="Groth M."/>
            <person name="Platzer M."/>
        </authorList>
    </citation>
    <scope>NUCLEOTIDE SEQUENCE</scope>
    <source>
        <tissue evidence="2">Brain</tissue>
    </source>
</reference>
<organism evidence="2">
    <name type="scientific">Nothobranchius pienaari</name>
    <dbReference type="NCBI Taxonomy" id="704102"/>
    <lineage>
        <taxon>Eukaryota</taxon>
        <taxon>Metazoa</taxon>
        <taxon>Chordata</taxon>
        <taxon>Craniata</taxon>
        <taxon>Vertebrata</taxon>
        <taxon>Euteleostomi</taxon>
        <taxon>Actinopterygii</taxon>
        <taxon>Neopterygii</taxon>
        <taxon>Teleostei</taxon>
        <taxon>Neoteleostei</taxon>
        <taxon>Acanthomorphata</taxon>
        <taxon>Ovalentaria</taxon>
        <taxon>Atherinomorphae</taxon>
        <taxon>Cyprinodontiformes</taxon>
        <taxon>Nothobranchiidae</taxon>
        <taxon>Nothobranchius</taxon>
    </lineage>
</organism>
<name>A0A1A8MIF7_9TELE</name>
<feature type="region of interest" description="Disordered" evidence="1">
    <location>
        <begin position="64"/>
        <end position="101"/>
    </location>
</feature>
<gene>
    <name evidence="2" type="primary">ZBBX</name>
</gene>
<feature type="compositionally biased region" description="Basic and acidic residues" evidence="1">
    <location>
        <begin position="304"/>
        <end position="322"/>
    </location>
</feature>
<feature type="compositionally biased region" description="Acidic residues" evidence="1">
    <location>
        <begin position="179"/>
        <end position="202"/>
    </location>
</feature>
<feature type="region of interest" description="Disordered" evidence="1">
    <location>
        <begin position="248"/>
        <end position="277"/>
    </location>
</feature>
<accession>A0A1A8MIF7</accession>
<feature type="compositionally biased region" description="Basic and acidic residues" evidence="1">
    <location>
        <begin position="155"/>
        <end position="170"/>
    </location>
</feature>
<feature type="non-terminal residue" evidence="2">
    <location>
        <position position="1"/>
    </location>
</feature>
<reference evidence="2" key="1">
    <citation type="submission" date="2016-05" db="EMBL/GenBank/DDBJ databases">
        <authorList>
            <person name="Lavstsen T."/>
            <person name="Jespersen J.S."/>
        </authorList>
    </citation>
    <scope>NUCLEOTIDE SEQUENCE</scope>
    <source>
        <tissue evidence="2">Brain</tissue>
    </source>
</reference>
<dbReference type="AlphaFoldDB" id="A0A1A8MIF7"/>
<feature type="compositionally biased region" description="Basic and acidic residues" evidence="1">
    <location>
        <begin position="88"/>
        <end position="101"/>
    </location>
</feature>
<feature type="region of interest" description="Disordered" evidence="1">
    <location>
        <begin position="290"/>
        <end position="358"/>
    </location>
</feature>
<feature type="compositionally biased region" description="Polar residues" evidence="1">
    <location>
        <begin position="335"/>
        <end position="352"/>
    </location>
</feature>
<evidence type="ECO:0000313" key="2">
    <source>
        <dbReference type="EMBL" id="SBR56351.1"/>
    </source>
</evidence>
<feature type="compositionally biased region" description="Low complexity" evidence="1">
    <location>
        <begin position="65"/>
        <end position="84"/>
    </location>
</feature>
<protein>
    <submittedName>
        <fullName evidence="2">Zinc finger, B-box domain containing</fullName>
    </submittedName>
</protein>
<evidence type="ECO:0000256" key="1">
    <source>
        <dbReference type="SAM" id="MobiDB-lite"/>
    </source>
</evidence>
<proteinExistence type="predicted"/>
<dbReference type="EMBL" id="HAEF01015192">
    <property type="protein sequence ID" value="SBR56351.1"/>
    <property type="molecule type" value="Transcribed_RNA"/>
</dbReference>
<feature type="region of interest" description="Disordered" evidence="1">
    <location>
        <begin position="155"/>
        <end position="202"/>
    </location>
</feature>